<dbReference type="EMBL" id="FOBL01000020">
    <property type="protein sequence ID" value="SEM01904.1"/>
    <property type="molecule type" value="Genomic_DNA"/>
</dbReference>
<evidence type="ECO:0000313" key="5">
    <source>
        <dbReference type="Proteomes" id="UP000321425"/>
    </source>
</evidence>
<keyword evidence="5" id="KW-1185">Reference proteome</keyword>
<reference evidence="3 4" key="1">
    <citation type="submission" date="2016-10" db="EMBL/GenBank/DDBJ databases">
        <authorList>
            <person name="de Groot N.N."/>
        </authorList>
    </citation>
    <scope>NUCLEOTIDE SEQUENCE [LARGE SCALE GENOMIC DNA]</scope>
    <source>
        <strain evidence="3 4">DSM 19182</strain>
    </source>
</reference>
<dbReference type="InterPro" id="IPR033932">
    <property type="entry name" value="YtcJ-like"/>
</dbReference>
<dbReference type="InterPro" id="IPR032466">
    <property type="entry name" value="Metal_Hydrolase"/>
</dbReference>
<evidence type="ECO:0000259" key="1">
    <source>
        <dbReference type="Pfam" id="PF07969"/>
    </source>
</evidence>
<dbReference type="Proteomes" id="UP000198548">
    <property type="component" value="Unassembled WGS sequence"/>
</dbReference>
<gene>
    <name evidence="2" type="ORF">APU01nite_16060</name>
    <name evidence="3" type="ORF">SAMN04488100_12046</name>
</gene>
<dbReference type="GO" id="GO:0016810">
    <property type="term" value="F:hydrolase activity, acting on carbon-nitrogen (but not peptide) bonds"/>
    <property type="evidence" value="ECO:0007669"/>
    <property type="project" value="InterPro"/>
</dbReference>
<proteinExistence type="predicted"/>
<organism evidence="3 4">
    <name type="scientific">Alkalibacterium putridalgicola</name>
    <dbReference type="NCBI Taxonomy" id="426703"/>
    <lineage>
        <taxon>Bacteria</taxon>
        <taxon>Bacillati</taxon>
        <taxon>Bacillota</taxon>
        <taxon>Bacilli</taxon>
        <taxon>Lactobacillales</taxon>
        <taxon>Carnobacteriaceae</taxon>
        <taxon>Alkalibacterium</taxon>
    </lineage>
</organism>
<protein>
    <submittedName>
        <fullName evidence="2">Exoenzyme regulatory protein aepA</fullName>
    </submittedName>
</protein>
<dbReference type="InterPro" id="IPR011059">
    <property type="entry name" value="Metal-dep_hydrolase_composite"/>
</dbReference>
<reference evidence="2 5" key="2">
    <citation type="submission" date="2019-07" db="EMBL/GenBank/DDBJ databases">
        <title>Whole genome shotgun sequence of Alkalibacterium putridalgicola NBRC 103243.</title>
        <authorList>
            <person name="Hosoyama A."/>
            <person name="Uohara A."/>
            <person name="Ohji S."/>
            <person name="Ichikawa N."/>
        </authorList>
    </citation>
    <scope>NUCLEOTIDE SEQUENCE [LARGE SCALE GENOMIC DNA]</scope>
    <source>
        <strain evidence="2 5">NBRC 103243</strain>
    </source>
</reference>
<dbReference type="OrthoDB" id="9767366at2"/>
<dbReference type="Gene3D" id="2.30.40.10">
    <property type="entry name" value="Urease, subunit C, domain 1"/>
    <property type="match status" value="1"/>
</dbReference>
<evidence type="ECO:0000313" key="3">
    <source>
        <dbReference type="EMBL" id="SEM01904.1"/>
    </source>
</evidence>
<dbReference type="STRING" id="426703.SAMN04488100_12046"/>
<dbReference type="RefSeq" id="WP_091488643.1">
    <property type="nucleotide sequence ID" value="NZ_BJUX01000017.1"/>
</dbReference>
<dbReference type="InterPro" id="IPR013108">
    <property type="entry name" value="Amidohydro_3"/>
</dbReference>
<dbReference type="Proteomes" id="UP000321425">
    <property type="component" value="Unassembled WGS sequence"/>
</dbReference>
<accession>A0A1H7UYG9</accession>
<dbReference type="SUPFAM" id="SSF51556">
    <property type="entry name" value="Metallo-dependent hydrolases"/>
    <property type="match status" value="1"/>
</dbReference>
<dbReference type="Pfam" id="PF07969">
    <property type="entry name" value="Amidohydro_3"/>
    <property type="match status" value="1"/>
</dbReference>
<dbReference type="PANTHER" id="PTHR22642:SF2">
    <property type="entry name" value="PROTEIN LONG AFTER FAR-RED 3"/>
    <property type="match status" value="1"/>
</dbReference>
<dbReference type="PANTHER" id="PTHR22642">
    <property type="entry name" value="IMIDAZOLONEPROPIONASE"/>
    <property type="match status" value="1"/>
</dbReference>
<dbReference type="Gene3D" id="3.20.20.140">
    <property type="entry name" value="Metal-dependent hydrolases"/>
    <property type="match status" value="1"/>
</dbReference>
<dbReference type="SUPFAM" id="SSF51338">
    <property type="entry name" value="Composite domain of metallo-dependent hydrolases"/>
    <property type="match status" value="1"/>
</dbReference>
<dbReference type="AlphaFoldDB" id="A0A1H7UYG9"/>
<evidence type="ECO:0000313" key="2">
    <source>
        <dbReference type="EMBL" id="GEK89567.1"/>
    </source>
</evidence>
<feature type="domain" description="Amidohydrolase 3" evidence="1">
    <location>
        <begin position="48"/>
        <end position="534"/>
    </location>
</feature>
<dbReference type="EMBL" id="BJUX01000017">
    <property type="protein sequence ID" value="GEK89567.1"/>
    <property type="molecule type" value="Genomic_DNA"/>
</dbReference>
<name>A0A1H7UYG9_9LACT</name>
<dbReference type="CDD" id="cd01300">
    <property type="entry name" value="YtcJ_like"/>
    <property type="match status" value="1"/>
</dbReference>
<sequence length="542" mass="61107">MKVFINGKIYLERDSFAEAMIVEGNRIIKVGTNDACLQGLTEAARESVTDLKGKTVLPGLNDSHLHFLMTAEYLSLLPITDVTSMNELIKRCRDYIKKNKLTADDVLYTEGWNHTTFTDEKRMPDRSDLDQASTEVPIVLVRVDRHVMSLNTAALDHFNITVETRPSTGGEIKKDDAGQLTGILTEGAVDLVKAKLPKKSREEKKELLVDTMALANKKGLTSMHTNDAKDETIEETLLLYKELEDEDRLSVRFYQQVWFNNGKYLSDFFNSDYTFQQGSAWNKIGPVKFFIDGTLGARTAALRKPYTDDPAAFGIVTKTQEKLTEEVTLAVENGYQVIIHGIGDRGIEMILNAYDNTLNGQPNTLRLGINHMQITGHDLIDRVAEKDYLTYVQPIFLDDDIPIIRERVGNERAETSYLFKTMHDKGIHQSFSSDAPVVSFDPFYNIQCAVTRNRLESTGNDPYLPEEAMDICAAIDAYTYESAYASFEETEKGRIREGYLADFIVLDKDIFTCDLDDIKTTNVLATFVDGKCVYKTGEANEK</sequence>
<evidence type="ECO:0000313" key="4">
    <source>
        <dbReference type="Proteomes" id="UP000198548"/>
    </source>
</evidence>
<dbReference type="Gene3D" id="3.10.310.70">
    <property type="match status" value="1"/>
</dbReference>